<protein>
    <submittedName>
        <fullName evidence="2">Uncharacterized protein</fullName>
    </submittedName>
</protein>
<reference evidence="2 3" key="1">
    <citation type="submission" date="2019-01" db="EMBL/GenBank/DDBJ databases">
        <title>Altererythrobacter rhizovicinus sp. nov., isolated from the rhizosphere soil of Haloxylon ammodendron.</title>
        <authorList>
            <person name="Li H.-P."/>
            <person name="Gou J.-Y."/>
            <person name="Yao D."/>
            <person name="Han Q.-Q."/>
            <person name="Shao K.-Z."/>
            <person name="Zhao Q."/>
            <person name="Zhang J.-L."/>
        </authorList>
    </citation>
    <scope>NUCLEOTIDE SEQUENCE [LARGE SCALE GENOMIC DNA]</scope>
    <source>
        <strain evidence="2 3">AY-3R</strain>
    </source>
</reference>
<evidence type="ECO:0000313" key="3">
    <source>
        <dbReference type="Proteomes" id="UP000293623"/>
    </source>
</evidence>
<evidence type="ECO:0000313" key="2">
    <source>
        <dbReference type="EMBL" id="RXZ64531.1"/>
    </source>
</evidence>
<gene>
    <name evidence="2" type="ORF">ETX26_11620</name>
</gene>
<keyword evidence="1" id="KW-0175">Coiled coil</keyword>
<dbReference type="Proteomes" id="UP000293623">
    <property type="component" value="Unassembled WGS sequence"/>
</dbReference>
<comment type="caution">
    <text evidence="2">The sequence shown here is derived from an EMBL/GenBank/DDBJ whole genome shotgun (WGS) entry which is preliminary data.</text>
</comment>
<dbReference type="OrthoDB" id="10001534at2"/>
<keyword evidence="3" id="KW-1185">Reference proteome</keyword>
<dbReference type="AlphaFoldDB" id="A0A4Q2KMZ8"/>
<sequence>MKSSDSKAERLRKERDAAEHDKAIMQRLLNRAASEIEDLADADCEDEAKDRALQAARRFRRAAAP</sequence>
<name>A0A4Q2KMZ8_9SPHN</name>
<organism evidence="2 3">
    <name type="scientific">Pelagerythrobacter rhizovicinus</name>
    <dbReference type="NCBI Taxonomy" id="2268576"/>
    <lineage>
        <taxon>Bacteria</taxon>
        <taxon>Pseudomonadati</taxon>
        <taxon>Pseudomonadota</taxon>
        <taxon>Alphaproteobacteria</taxon>
        <taxon>Sphingomonadales</taxon>
        <taxon>Erythrobacteraceae</taxon>
        <taxon>Pelagerythrobacter</taxon>
    </lineage>
</organism>
<proteinExistence type="predicted"/>
<dbReference type="RefSeq" id="WP_129524838.1">
    <property type="nucleotide sequence ID" value="NZ_SDPV01000002.1"/>
</dbReference>
<feature type="coiled-coil region" evidence="1">
    <location>
        <begin position="1"/>
        <end position="28"/>
    </location>
</feature>
<dbReference type="EMBL" id="SDPV01000002">
    <property type="protein sequence ID" value="RXZ64531.1"/>
    <property type="molecule type" value="Genomic_DNA"/>
</dbReference>
<accession>A0A4Q2KMZ8</accession>
<evidence type="ECO:0000256" key="1">
    <source>
        <dbReference type="SAM" id="Coils"/>
    </source>
</evidence>